<dbReference type="FunFam" id="3.40.1280.10:FF:000008">
    <property type="entry name" value="Group 3 RNA methyltransferase TrmH"/>
    <property type="match status" value="1"/>
</dbReference>
<evidence type="ECO:0000256" key="1">
    <source>
        <dbReference type="ARBA" id="ARBA00007228"/>
    </source>
</evidence>
<dbReference type="GO" id="GO:0006396">
    <property type="term" value="P:RNA processing"/>
    <property type="evidence" value="ECO:0007669"/>
    <property type="project" value="InterPro"/>
</dbReference>
<dbReference type="SUPFAM" id="SSF75217">
    <property type="entry name" value="alpha/beta knot"/>
    <property type="match status" value="1"/>
</dbReference>
<protein>
    <submittedName>
        <fullName evidence="6">23S rRNA (Guanosine(2251)-2'-O)-methyltransferase RlmB</fullName>
    </submittedName>
</protein>
<dbReference type="PANTHER" id="PTHR46429">
    <property type="entry name" value="23S RRNA (GUANOSINE-2'-O-)-METHYLTRANSFERASE RLMB"/>
    <property type="match status" value="1"/>
</dbReference>
<feature type="region of interest" description="Disordered" evidence="4">
    <location>
        <begin position="254"/>
        <end position="274"/>
    </location>
</feature>
<dbReference type="InterPro" id="IPR029028">
    <property type="entry name" value="Alpha/beta_knot_MTases"/>
</dbReference>
<dbReference type="EMBL" id="VBAK01000105">
    <property type="protein sequence ID" value="TMI91033.1"/>
    <property type="molecule type" value="Genomic_DNA"/>
</dbReference>
<dbReference type="GO" id="GO:0008173">
    <property type="term" value="F:RNA methyltransferase activity"/>
    <property type="evidence" value="ECO:0007669"/>
    <property type="project" value="InterPro"/>
</dbReference>
<proteinExistence type="inferred from homology"/>
<dbReference type="CDD" id="cd18103">
    <property type="entry name" value="SpoU-like_RlmB"/>
    <property type="match status" value="1"/>
</dbReference>
<dbReference type="InterPro" id="IPR004441">
    <property type="entry name" value="rRNA_MeTrfase_TrmH"/>
</dbReference>
<dbReference type="InterPro" id="IPR013123">
    <property type="entry name" value="SpoU_subst-bd"/>
</dbReference>
<dbReference type="Gene3D" id="3.40.1280.10">
    <property type="match status" value="1"/>
</dbReference>
<comment type="similarity">
    <text evidence="1">Belongs to the class IV-like SAM-binding methyltransferase superfamily. RNA methyltransferase TrmH family.</text>
</comment>
<name>A0A537K5I1_9BACT</name>
<evidence type="ECO:0000259" key="5">
    <source>
        <dbReference type="SMART" id="SM00967"/>
    </source>
</evidence>
<dbReference type="Proteomes" id="UP000318509">
    <property type="component" value="Unassembled WGS sequence"/>
</dbReference>
<feature type="domain" description="RNA 2-O ribose methyltransferase substrate binding" evidence="5">
    <location>
        <begin position="9"/>
        <end position="85"/>
    </location>
</feature>
<evidence type="ECO:0000313" key="7">
    <source>
        <dbReference type="Proteomes" id="UP000318509"/>
    </source>
</evidence>
<dbReference type="Gene3D" id="3.30.1330.30">
    <property type="match status" value="1"/>
</dbReference>
<keyword evidence="2 6" id="KW-0489">Methyltransferase</keyword>
<gene>
    <name evidence="6" type="primary">rlmB</name>
    <name evidence="6" type="ORF">E6H00_04925</name>
</gene>
<dbReference type="NCBIfam" id="TIGR00186">
    <property type="entry name" value="rRNA_methyl_3"/>
    <property type="match status" value="1"/>
</dbReference>
<evidence type="ECO:0000256" key="4">
    <source>
        <dbReference type="SAM" id="MobiDB-lite"/>
    </source>
</evidence>
<comment type="caution">
    <text evidence="6">The sequence shown here is derived from an EMBL/GenBank/DDBJ whole genome shotgun (WGS) entry which is preliminary data.</text>
</comment>
<dbReference type="SMART" id="SM00967">
    <property type="entry name" value="SpoU_sub_bind"/>
    <property type="match status" value="1"/>
</dbReference>
<evidence type="ECO:0000313" key="6">
    <source>
        <dbReference type="EMBL" id="TMI91033.1"/>
    </source>
</evidence>
<dbReference type="Pfam" id="PF00588">
    <property type="entry name" value="SpoU_methylase"/>
    <property type="match status" value="1"/>
</dbReference>
<dbReference type="InterPro" id="IPR001537">
    <property type="entry name" value="SpoU_MeTrfase"/>
</dbReference>
<sequence>MAAEDAPAPLLGRRAVLEALRAGRPVSRVLVAGGADARGSLGEILHEAHVRRVVVQTVDRRRLDTLARGLVHQGVAALVAAAPLATVDDLLRRARDRGEAPFLIALDGVEDPHNLGAVIRTAEAAGAHGVIIPRRRAAGLSPAVARASAGALAHCLVAQAGNLVAALGHLKAQGVWVVGADPAGGERYDEVSLAPPVALVVGGEGRGLHRLVRERCDRVVRIPLRGVVASLNVSVAAALLLFEVARHLPAAAAGGGARAGARPGAASARPARES</sequence>
<dbReference type="PANTHER" id="PTHR46429:SF1">
    <property type="entry name" value="23S RRNA (GUANOSINE-2'-O-)-METHYLTRANSFERASE RLMB"/>
    <property type="match status" value="1"/>
</dbReference>
<reference evidence="6 7" key="1">
    <citation type="journal article" date="2019" name="Nat. Microbiol.">
        <title>Mediterranean grassland soil C-N compound turnover is dependent on rainfall and depth, and is mediated by genomically divergent microorganisms.</title>
        <authorList>
            <person name="Diamond S."/>
            <person name="Andeer P.F."/>
            <person name="Li Z."/>
            <person name="Crits-Christoph A."/>
            <person name="Burstein D."/>
            <person name="Anantharaman K."/>
            <person name="Lane K.R."/>
            <person name="Thomas B.C."/>
            <person name="Pan C."/>
            <person name="Northen T.R."/>
            <person name="Banfield J.F."/>
        </authorList>
    </citation>
    <scope>NUCLEOTIDE SEQUENCE [LARGE SCALE GENOMIC DNA]</scope>
    <source>
        <strain evidence="6">NP_3</strain>
    </source>
</reference>
<keyword evidence="3 6" id="KW-0808">Transferase</keyword>
<evidence type="ECO:0000256" key="2">
    <source>
        <dbReference type="ARBA" id="ARBA00022603"/>
    </source>
</evidence>
<dbReference type="SUPFAM" id="SSF55315">
    <property type="entry name" value="L30e-like"/>
    <property type="match status" value="1"/>
</dbReference>
<organism evidence="6 7">
    <name type="scientific">Candidatus Segetimicrobium genomatis</name>
    <dbReference type="NCBI Taxonomy" id="2569760"/>
    <lineage>
        <taxon>Bacteria</taxon>
        <taxon>Bacillati</taxon>
        <taxon>Candidatus Sysuimicrobiota</taxon>
        <taxon>Candidatus Sysuimicrobiia</taxon>
        <taxon>Candidatus Sysuimicrobiales</taxon>
        <taxon>Candidatus Segetimicrobiaceae</taxon>
        <taxon>Candidatus Segetimicrobium</taxon>
    </lineage>
</organism>
<dbReference type="GO" id="GO:0032259">
    <property type="term" value="P:methylation"/>
    <property type="evidence" value="ECO:0007669"/>
    <property type="project" value="UniProtKB-KW"/>
</dbReference>
<accession>A0A537K5I1</accession>
<feature type="compositionally biased region" description="Low complexity" evidence="4">
    <location>
        <begin position="259"/>
        <end position="274"/>
    </location>
</feature>
<evidence type="ECO:0000256" key="3">
    <source>
        <dbReference type="ARBA" id="ARBA00022679"/>
    </source>
</evidence>
<dbReference type="InterPro" id="IPR029026">
    <property type="entry name" value="tRNA_m1G_MTases_N"/>
</dbReference>
<dbReference type="AlphaFoldDB" id="A0A537K5I1"/>
<dbReference type="InterPro" id="IPR029064">
    <property type="entry name" value="Ribosomal_eL30-like_sf"/>
</dbReference>
<dbReference type="GO" id="GO:0003723">
    <property type="term" value="F:RNA binding"/>
    <property type="evidence" value="ECO:0007669"/>
    <property type="project" value="InterPro"/>
</dbReference>
<dbReference type="Pfam" id="PF08032">
    <property type="entry name" value="SpoU_sub_bind"/>
    <property type="match status" value="1"/>
</dbReference>
<dbReference type="GO" id="GO:0005829">
    <property type="term" value="C:cytosol"/>
    <property type="evidence" value="ECO:0007669"/>
    <property type="project" value="TreeGrafter"/>
</dbReference>